<dbReference type="InterPro" id="IPR004875">
    <property type="entry name" value="DDE_SF_endonuclease_dom"/>
</dbReference>
<dbReference type="Pfam" id="PF03184">
    <property type="entry name" value="DDE_1"/>
    <property type="match status" value="1"/>
</dbReference>
<sequence length="126" mass="13990">MIYSYTIMSTIEATGKLLLLLSIVMQEISGSFGPLVKQNLFAALNIYLTASQSGKMTKDHLKTWLEDVYFPNGGNRIVLVIDFWSTNKNQALLNAATPEGREVQVVTIPAKTTSLCHPLNVYSFCM</sequence>
<evidence type="ECO:0000313" key="3">
    <source>
        <dbReference type="Proteomes" id="UP000192578"/>
    </source>
</evidence>
<name>A0A1W0WPG1_HYPEX</name>
<evidence type="ECO:0000313" key="2">
    <source>
        <dbReference type="EMBL" id="OQV17096.1"/>
    </source>
</evidence>
<reference evidence="3" key="1">
    <citation type="submission" date="2017-01" db="EMBL/GenBank/DDBJ databases">
        <title>Comparative genomics of anhydrobiosis in the tardigrade Hypsibius dujardini.</title>
        <authorList>
            <person name="Yoshida Y."/>
            <person name="Koutsovoulos G."/>
            <person name="Laetsch D."/>
            <person name="Stevens L."/>
            <person name="Kumar S."/>
            <person name="Horikawa D."/>
            <person name="Ishino K."/>
            <person name="Komine S."/>
            <person name="Tomita M."/>
            <person name="Blaxter M."/>
            <person name="Arakawa K."/>
        </authorList>
    </citation>
    <scope>NUCLEOTIDE SEQUENCE [LARGE SCALE GENOMIC DNA]</scope>
    <source>
        <strain evidence="3">Z151</strain>
    </source>
</reference>
<keyword evidence="3" id="KW-1185">Reference proteome</keyword>
<feature type="domain" description="DDE-1" evidence="1">
    <location>
        <begin position="42"/>
        <end position="121"/>
    </location>
</feature>
<gene>
    <name evidence="2" type="ORF">BV898_08812</name>
</gene>
<dbReference type="AlphaFoldDB" id="A0A1W0WPG1"/>
<dbReference type="Proteomes" id="UP000192578">
    <property type="component" value="Unassembled WGS sequence"/>
</dbReference>
<protein>
    <recommendedName>
        <fullName evidence="1">DDE-1 domain-containing protein</fullName>
    </recommendedName>
</protein>
<comment type="caution">
    <text evidence="2">The sequence shown here is derived from an EMBL/GenBank/DDBJ whole genome shotgun (WGS) entry which is preliminary data.</text>
</comment>
<proteinExistence type="predicted"/>
<dbReference type="EMBL" id="MTYJ01000066">
    <property type="protein sequence ID" value="OQV17096.1"/>
    <property type="molecule type" value="Genomic_DNA"/>
</dbReference>
<accession>A0A1W0WPG1</accession>
<evidence type="ECO:0000259" key="1">
    <source>
        <dbReference type="Pfam" id="PF03184"/>
    </source>
</evidence>
<dbReference type="GO" id="GO:0003676">
    <property type="term" value="F:nucleic acid binding"/>
    <property type="evidence" value="ECO:0007669"/>
    <property type="project" value="InterPro"/>
</dbReference>
<dbReference type="OrthoDB" id="10051656at2759"/>
<organism evidence="2 3">
    <name type="scientific">Hypsibius exemplaris</name>
    <name type="common">Freshwater tardigrade</name>
    <dbReference type="NCBI Taxonomy" id="2072580"/>
    <lineage>
        <taxon>Eukaryota</taxon>
        <taxon>Metazoa</taxon>
        <taxon>Ecdysozoa</taxon>
        <taxon>Tardigrada</taxon>
        <taxon>Eutardigrada</taxon>
        <taxon>Parachela</taxon>
        <taxon>Hypsibioidea</taxon>
        <taxon>Hypsibiidae</taxon>
        <taxon>Hypsibius</taxon>
    </lineage>
</organism>